<gene>
    <name evidence="1" type="ORF">CVN68_04605</name>
</gene>
<keyword evidence="2" id="KW-1185">Reference proteome</keyword>
<dbReference type="KEGG" id="sphc:CVN68_04605"/>
<protein>
    <submittedName>
        <fullName evidence="1">Uncharacterized protein</fullName>
    </submittedName>
</protein>
<evidence type="ECO:0000313" key="1">
    <source>
        <dbReference type="EMBL" id="ATY31351.1"/>
    </source>
</evidence>
<organism evidence="1 2">
    <name type="scientific">Sphingomonas psychrotolerans</name>
    <dbReference type="NCBI Taxonomy" id="1327635"/>
    <lineage>
        <taxon>Bacteria</taxon>
        <taxon>Pseudomonadati</taxon>
        <taxon>Pseudomonadota</taxon>
        <taxon>Alphaproteobacteria</taxon>
        <taxon>Sphingomonadales</taxon>
        <taxon>Sphingomonadaceae</taxon>
        <taxon>Sphingomonas</taxon>
    </lineage>
</organism>
<dbReference type="RefSeq" id="WP_100281162.1">
    <property type="nucleotide sequence ID" value="NZ_CP024923.1"/>
</dbReference>
<dbReference type="Proteomes" id="UP000229081">
    <property type="component" value="Chromosome"/>
</dbReference>
<evidence type="ECO:0000313" key="2">
    <source>
        <dbReference type="Proteomes" id="UP000229081"/>
    </source>
</evidence>
<name>A0A2K8MJH4_9SPHN</name>
<sequence>MKKTSLLVRDLGTSKTVLHCETEFATPTASIAANAKAERTWRVAWGTLAEIRYDGAFKVELIAKNQPVGARVIIEVPDSNFAPGFAAALDFLRQNCAG</sequence>
<dbReference type="OrthoDB" id="9849439at2"/>
<accession>A0A2K8MJH4</accession>
<dbReference type="AlphaFoldDB" id="A0A2K8MJH4"/>
<dbReference type="EMBL" id="CP024923">
    <property type="protein sequence ID" value="ATY31351.1"/>
    <property type="molecule type" value="Genomic_DNA"/>
</dbReference>
<reference evidence="1 2" key="1">
    <citation type="submission" date="2017-11" db="EMBL/GenBank/DDBJ databases">
        <title>Complete genome sequence of Sphingomonas sp. Strain Cra20, a psychrotolerant potential plant growth promoting rhizobacteria.</title>
        <authorList>
            <person name="Luo Y."/>
        </authorList>
    </citation>
    <scope>NUCLEOTIDE SEQUENCE [LARGE SCALE GENOMIC DNA]</scope>
    <source>
        <strain evidence="1 2">Cra20</strain>
    </source>
</reference>
<proteinExistence type="predicted"/>